<dbReference type="CTD" id="133060"/>
<keyword evidence="9 11" id="KW-0472">Membrane</keyword>
<dbReference type="GO" id="GO:0005886">
    <property type="term" value="C:plasma membrane"/>
    <property type="evidence" value="ECO:0007669"/>
    <property type="project" value="UniProtKB-SubCell"/>
</dbReference>
<feature type="transmembrane region" description="Helical" evidence="11">
    <location>
        <begin position="642"/>
        <end position="659"/>
    </location>
</feature>
<evidence type="ECO:0000256" key="9">
    <source>
        <dbReference type="ARBA" id="ARBA00023136"/>
    </source>
</evidence>
<keyword evidence="12" id="KW-1185">Reference proteome</keyword>
<organism evidence="12 13">
    <name type="scientific">Clupea harengus</name>
    <name type="common">Atlantic herring</name>
    <dbReference type="NCBI Taxonomy" id="7950"/>
    <lineage>
        <taxon>Eukaryota</taxon>
        <taxon>Metazoa</taxon>
        <taxon>Chordata</taxon>
        <taxon>Craniata</taxon>
        <taxon>Vertebrata</taxon>
        <taxon>Euteleostomi</taxon>
        <taxon>Actinopterygii</taxon>
        <taxon>Neopterygii</taxon>
        <taxon>Teleostei</taxon>
        <taxon>Clupei</taxon>
        <taxon>Clupeiformes</taxon>
        <taxon>Clupeoidei</taxon>
        <taxon>Clupeidae</taxon>
        <taxon>Clupea</taxon>
    </lineage>
</organism>
<dbReference type="PANTHER" id="PTHR21522">
    <property type="entry name" value="PROTON CHANNEL OTOP"/>
    <property type="match status" value="1"/>
</dbReference>
<keyword evidence="3" id="KW-0813">Transport</keyword>
<gene>
    <name evidence="13" type="primary">otop1</name>
</gene>
<keyword evidence="7 11" id="KW-1133">Transmembrane helix</keyword>
<feature type="transmembrane region" description="Helical" evidence="11">
    <location>
        <begin position="197"/>
        <end position="221"/>
    </location>
</feature>
<evidence type="ECO:0000313" key="13">
    <source>
        <dbReference type="RefSeq" id="XP_012696098.2"/>
    </source>
</evidence>
<keyword evidence="10" id="KW-0407">Ion channel</keyword>
<dbReference type="Proteomes" id="UP000515152">
    <property type="component" value="Chromosome 20"/>
</dbReference>
<evidence type="ECO:0000256" key="5">
    <source>
        <dbReference type="ARBA" id="ARBA00022692"/>
    </source>
</evidence>
<dbReference type="InterPro" id="IPR004878">
    <property type="entry name" value="Otopetrin"/>
</dbReference>
<dbReference type="KEGG" id="char:105911806"/>
<dbReference type="PANTHER" id="PTHR21522:SF19">
    <property type="entry name" value="PROTON CHANNEL OTOP1"/>
    <property type="match status" value="1"/>
</dbReference>
<evidence type="ECO:0000256" key="4">
    <source>
        <dbReference type="ARBA" id="ARBA00022475"/>
    </source>
</evidence>
<reference evidence="13" key="1">
    <citation type="submission" date="2025-08" db="UniProtKB">
        <authorList>
            <consortium name="RefSeq"/>
        </authorList>
    </citation>
    <scope>IDENTIFICATION</scope>
</reference>
<feature type="transmembrane region" description="Helical" evidence="11">
    <location>
        <begin position="409"/>
        <end position="435"/>
    </location>
</feature>
<evidence type="ECO:0000256" key="3">
    <source>
        <dbReference type="ARBA" id="ARBA00022448"/>
    </source>
</evidence>
<dbReference type="GeneID" id="105911806"/>
<dbReference type="Pfam" id="PF03189">
    <property type="entry name" value="Otopetrin"/>
    <property type="match status" value="3"/>
</dbReference>
<keyword evidence="4" id="KW-1003">Cell membrane</keyword>
<evidence type="ECO:0000256" key="2">
    <source>
        <dbReference type="ARBA" id="ARBA00006513"/>
    </source>
</evidence>
<keyword evidence="6" id="KW-0375">Hydrogen ion transport</keyword>
<feature type="transmembrane region" description="Helical" evidence="11">
    <location>
        <begin position="330"/>
        <end position="351"/>
    </location>
</feature>
<comment type="similarity">
    <text evidence="2">Belongs to the otopetrin family.</text>
</comment>
<evidence type="ECO:0000256" key="7">
    <source>
        <dbReference type="ARBA" id="ARBA00022989"/>
    </source>
</evidence>
<dbReference type="GO" id="GO:0015252">
    <property type="term" value="F:proton channel activity"/>
    <property type="evidence" value="ECO:0007669"/>
    <property type="project" value="InterPro"/>
</dbReference>
<feature type="transmembrane region" description="Helical" evidence="11">
    <location>
        <begin position="157"/>
        <end position="177"/>
    </location>
</feature>
<keyword evidence="8" id="KW-0406">Ion transport</keyword>
<evidence type="ECO:0000256" key="10">
    <source>
        <dbReference type="ARBA" id="ARBA00023303"/>
    </source>
</evidence>
<dbReference type="AlphaFoldDB" id="A0A6P3WDM9"/>
<dbReference type="RefSeq" id="XP_012696098.2">
    <property type="nucleotide sequence ID" value="XM_012840644.3"/>
</dbReference>
<keyword evidence="5 11" id="KW-0812">Transmembrane</keyword>
<evidence type="ECO:0000313" key="12">
    <source>
        <dbReference type="Proteomes" id="UP000515152"/>
    </source>
</evidence>
<sequence length="674" mass="75764">MQESIAYSGVSRSVDYAAGDSRKFRERWDVWHVAPLHAVHVDCDRLRSRPSPNALKALRVDTSLSKDFGPIDLGAMVEHGGLDIMCLNKYCNSSSSSSKSDREKTFFKKLKVSLTENYPQKNAEVLSAQYGTHLLLIGASLMLALANRGPFVKEEHLLSFITTLMILQLLWMLWYIVRKDRQRSLVSEKDAHAGTSWIRGGLTLLALLSLIMDAFRIGYFVGYQSCVSAVIVVYPIIHAVHTISQVHFLWFHIKDVINRYKTFERFGVIHAVFTNLLLWCNGVMSEAEHFMNNHKRRLSSLGFDNHSIGEFEPDCNCTTSACTMFSSSVYYLYPFNIEYHIFVSAMLFVMWKNIGRTIDLQANRKKPTTRTTGLIVGPILGLVALASTIGILVVYIIHVEKSPEMRETAIVMFYCFGIVMLAFMCAAGGTGLLIYRAEGLPMDTSKNPSRQLDAEVLLGSSVGSWLMSWCSVVAVTATQSNPQYRWCSLVYSLLVVLEKYVQNLFIVESLYRKRAEAGEVCEEHEVATGGTTATPEMFSVAASMGPPYDGIINRAYDSQDKCCGALESEQVENGQVYGCARKHTEVPLPMGPGLEDKGKKKRQILKNIAVFLFMCNISLWILPAFGCRPQYDNGLEQETFGFAIWTTVLNFAIPLNLFYRMHCVASLFEVFRKV</sequence>
<proteinExistence type="inferred from homology"/>
<feature type="transmembrane region" description="Helical" evidence="11">
    <location>
        <begin position="227"/>
        <end position="251"/>
    </location>
</feature>
<accession>A0A6P3WDM9</accession>
<feature type="transmembrane region" description="Helical" evidence="11">
    <location>
        <begin position="604"/>
        <end position="622"/>
    </location>
</feature>
<dbReference type="GO" id="GO:0042472">
    <property type="term" value="P:inner ear morphogenesis"/>
    <property type="evidence" value="ECO:0007669"/>
    <property type="project" value="TreeGrafter"/>
</dbReference>
<feature type="transmembrane region" description="Helical" evidence="11">
    <location>
        <begin position="372"/>
        <end position="397"/>
    </location>
</feature>
<evidence type="ECO:0000256" key="8">
    <source>
        <dbReference type="ARBA" id="ARBA00023065"/>
    </source>
</evidence>
<comment type="subcellular location">
    <subcellularLocation>
        <location evidence="1">Cell membrane</location>
        <topology evidence="1">Multi-pass membrane protein</topology>
    </subcellularLocation>
</comment>
<feature type="transmembrane region" description="Helical" evidence="11">
    <location>
        <begin position="125"/>
        <end position="145"/>
    </location>
</feature>
<protein>
    <submittedName>
        <fullName evidence="13">Proton channel OTOP1</fullName>
    </submittedName>
</protein>
<name>A0A6P3WDM9_CLUHA</name>
<evidence type="ECO:0000256" key="1">
    <source>
        <dbReference type="ARBA" id="ARBA00004651"/>
    </source>
</evidence>
<dbReference type="OrthoDB" id="6429739at2759"/>
<evidence type="ECO:0000256" key="6">
    <source>
        <dbReference type="ARBA" id="ARBA00022781"/>
    </source>
</evidence>
<evidence type="ECO:0000256" key="11">
    <source>
        <dbReference type="SAM" id="Phobius"/>
    </source>
</evidence>
<feature type="transmembrane region" description="Helical" evidence="11">
    <location>
        <begin position="263"/>
        <end position="284"/>
    </location>
</feature>